<reference evidence="3" key="1">
    <citation type="journal article" date="2019" name="Int. J. Syst. Evol. Microbiol.">
        <title>The Global Catalogue of Microorganisms (GCM) 10K type strain sequencing project: providing services to taxonomists for standard genome sequencing and annotation.</title>
        <authorList>
            <consortium name="The Broad Institute Genomics Platform"/>
            <consortium name="The Broad Institute Genome Sequencing Center for Infectious Disease"/>
            <person name="Wu L."/>
            <person name="Ma J."/>
        </authorList>
    </citation>
    <scope>NUCLEOTIDE SEQUENCE [LARGE SCALE GENOMIC DNA]</scope>
    <source>
        <strain evidence="3">JCM 30846</strain>
    </source>
</reference>
<accession>A0ABP7ETD8</accession>
<organism evidence="2 3">
    <name type="scientific">Streptomyces tremellae</name>
    <dbReference type="NCBI Taxonomy" id="1124239"/>
    <lineage>
        <taxon>Bacteria</taxon>
        <taxon>Bacillati</taxon>
        <taxon>Actinomycetota</taxon>
        <taxon>Actinomycetes</taxon>
        <taxon>Kitasatosporales</taxon>
        <taxon>Streptomycetaceae</taxon>
        <taxon>Streptomyces</taxon>
    </lineage>
</organism>
<dbReference type="InterPro" id="IPR001387">
    <property type="entry name" value="Cro/C1-type_HTH"/>
</dbReference>
<keyword evidence="3" id="KW-1185">Reference proteome</keyword>
<dbReference type="RefSeq" id="WP_345644846.1">
    <property type="nucleotide sequence ID" value="NZ_BAABEP010000011.1"/>
</dbReference>
<dbReference type="SUPFAM" id="SSF47413">
    <property type="entry name" value="lambda repressor-like DNA-binding domains"/>
    <property type="match status" value="1"/>
</dbReference>
<dbReference type="SMART" id="SM00530">
    <property type="entry name" value="HTH_XRE"/>
    <property type="match status" value="1"/>
</dbReference>
<dbReference type="Proteomes" id="UP001499884">
    <property type="component" value="Unassembled WGS sequence"/>
</dbReference>
<dbReference type="Pfam" id="PF19054">
    <property type="entry name" value="DUF5753"/>
    <property type="match status" value="1"/>
</dbReference>
<dbReference type="PROSITE" id="PS50943">
    <property type="entry name" value="HTH_CROC1"/>
    <property type="match status" value="1"/>
</dbReference>
<protein>
    <submittedName>
        <fullName evidence="2">Helix-turn-helix transcriptional regulator</fullName>
    </submittedName>
</protein>
<dbReference type="Pfam" id="PF13560">
    <property type="entry name" value="HTH_31"/>
    <property type="match status" value="1"/>
</dbReference>
<dbReference type="InterPro" id="IPR043917">
    <property type="entry name" value="DUF5753"/>
</dbReference>
<dbReference type="InterPro" id="IPR010982">
    <property type="entry name" value="Lambda_DNA-bd_dom_sf"/>
</dbReference>
<sequence length="285" mass="30688">MPSRTLPAASVRQRRLGSELRRLRRSAGLTAGQAGALDGSSQPRISSIESGRYGVSAERVRALARIYGCLDEAYVEALAEMTGGRTRGWWDAYRDLVAPDALDLAELEHHAPAMRTASAVHLPGLLQTRAHAYAVISDAVPPLAPYEVEHRVSFRIKRQAVLYGAASARLTAIVHETALRLDLGGPAVAREQLRFLLDMGARDNVTVRVLPFGTGTSPGAGGNICYLSGAVPALDTVQLDAEHGSMLLDSPAHLAGYRTVLDRLEARSLDEAASRELIRRIAARL</sequence>
<dbReference type="CDD" id="cd00093">
    <property type="entry name" value="HTH_XRE"/>
    <property type="match status" value="1"/>
</dbReference>
<evidence type="ECO:0000259" key="1">
    <source>
        <dbReference type="PROSITE" id="PS50943"/>
    </source>
</evidence>
<evidence type="ECO:0000313" key="2">
    <source>
        <dbReference type="EMBL" id="GAA3724365.1"/>
    </source>
</evidence>
<feature type="domain" description="HTH cro/C1-type" evidence="1">
    <location>
        <begin position="20"/>
        <end position="73"/>
    </location>
</feature>
<evidence type="ECO:0000313" key="3">
    <source>
        <dbReference type="Proteomes" id="UP001499884"/>
    </source>
</evidence>
<dbReference type="EMBL" id="BAABEP010000011">
    <property type="protein sequence ID" value="GAA3724365.1"/>
    <property type="molecule type" value="Genomic_DNA"/>
</dbReference>
<proteinExistence type="predicted"/>
<gene>
    <name evidence="2" type="ORF">GCM10023082_23030</name>
</gene>
<comment type="caution">
    <text evidence="2">The sequence shown here is derived from an EMBL/GenBank/DDBJ whole genome shotgun (WGS) entry which is preliminary data.</text>
</comment>
<name>A0ABP7ETD8_9ACTN</name>
<dbReference type="Gene3D" id="1.10.260.40">
    <property type="entry name" value="lambda repressor-like DNA-binding domains"/>
    <property type="match status" value="1"/>
</dbReference>